<dbReference type="EMBL" id="JAUIRO010000002">
    <property type="protein sequence ID" value="KAK0727358.1"/>
    <property type="molecule type" value="Genomic_DNA"/>
</dbReference>
<dbReference type="AlphaFoldDB" id="A0AA40B4R8"/>
<dbReference type="GeneID" id="85320284"/>
<gene>
    <name evidence="6" type="ORF">B0T26DRAFT_638209</name>
</gene>
<dbReference type="Proteomes" id="UP001172101">
    <property type="component" value="Unassembled WGS sequence"/>
</dbReference>
<feature type="transmembrane region" description="Helical" evidence="5">
    <location>
        <begin position="34"/>
        <end position="54"/>
    </location>
</feature>
<keyword evidence="5" id="KW-0812">Transmembrane</keyword>
<keyword evidence="5" id="KW-1133">Transmembrane helix</keyword>
<keyword evidence="2" id="KW-0999">Mitochondrion inner membrane</keyword>
<dbReference type="InterPro" id="IPR039297">
    <property type="entry name" value="COX7a"/>
</dbReference>
<dbReference type="GO" id="GO:0005743">
    <property type="term" value="C:mitochondrial inner membrane"/>
    <property type="evidence" value="ECO:0007669"/>
    <property type="project" value="UniProtKB-SubCell"/>
</dbReference>
<evidence type="ECO:0000313" key="6">
    <source>
        <dbReference type="EMBL" id="KAK0727358.1"/>
    </source>
</evidence>
<evidence type="ECO:0000256" key="2">
    <source>
        <dbReference type="ARBA" id="ARBA00022792"/>
    </source>
</evidence>
<keyword evidence="7" id="KW-1185">Reference proteome</keyword>
<evidence type="ECO:0000256" key="5">
    <source>
        <dbReference type="SAM" id="Phobius"/>
    </source>
</evidence>
<accession>A0AA40B4R8</accession>
<proteinExistence type="predicted"/>
<evidence type="ECO:0000256" key="4">
    <source>
        <dbReference type="ARBA" id="ARBA00023136"/>
    </source>
</evidence>
<evidence type="ECO:0000256" key="1">
    <source>
        <dbReference type="ARBA" id="ARBA00004273"/>
    </source>
</evidence>
<reference evidence="6" key="1">
    <citation type="submission" date="2023-06" db="EMBL/GenBank/DDBJ databases">
        <title>Genome-scale phylogeny and comparative genomics of the fungal order Sordariales.</title>
        <authorList>
            <consortium name="Lawrence Berkeley National Laboratory"/>
            <person name="Hensen N."/>
            <person name="Bonometti L."/>
            <person name="Westerberg I."/>
            <person name="Brannstrom I.O."/>
            <person name="Guillou S."/>
            <person name="Cros-Aarteil S."/>
            <person name="Calhoun S."/>
            <person name="Haridas S."/>
            <person name="Kuo A."/>
            <person name="Mondo S."/>
            <person name="Pangilinan J."/>
            <person name="Riley R."/>
            <person name="LaButti K."/>
            <person name="Andreopoulos B."/>
            <person name="Lipzen A."/>
            <person name="Chen C."/>
            <person name="Yanf M."/>
            <person name="Daum C."/>
            <person name="Ng V."/>
            <person name="Clum A."/>
            <person name="Steindorff A."/>
            <person name="Ohm R."/>
            <person name="Martin F."/>
            <person name="Silar P."/>
            <person name="Natvig D."/>
            <person name="Lalanne C."/>
            <person name="Gautier V."/>
            <person name="Ament-velasquez S.L."/>
            <person name="Kruys A."/>
            <person name="Hutchinson M.I."/>
            <person name="Powell A.J."/>
            <person name="Barry K."/>
            <person name="Miller A.N."/>
            <person name="Grigoriev I.V."/>
            <person name="Debuchy R."/>
            <person name="Gladieux P."/>
            <person name="Thoren M.H."/>
            <person name="Johannesson H."/>
        </authorList>
    </citation>
    <scope>NUCLEOTIDE SEQUENCE</scope>
    <source>
        <strain evidence="6">SMH2392-1A</strain>
    </source>
</reference>
<organism evidence="6 7">
    <name type="scientific">Lasiosphaeria miniovina</name>
    <dbReference type="NCBI Taxonomy" id="1954250"/>
    <lineage>
        <taxon>Eukaryota</taxon>
        <taxon>Fungi</taxon>
        <taxon>Dikarya</taxon>
        <taxon>Ascomycota</taxon>
        <taxon>Pezizomycotina</taxon>
        <taxon>Sordariomycetes</taxon>
        <taxon>Sordariomycetidae</taxon>
        <taxon>Sordariales</taxon>
        <taxon>Lasiosphaeriaceae</taxon>
        <taxon>Lasiosphaeria</taxon>
    </lineage>
</organism>
<sequence>MMDAKNKVPELQRVYQAAYRNHTRIWRISPRSRMMLIPFNIVLYGSLAANMYAMGRKILGYNTWFSKD</sequence>
<dbReference type="RefSeq" id="XP_060300213.1">
    <property type="nucleotide sequence ID" value="XM_060437014.1"/>
</dbReference>
<comment type="subcellular location">
    <subcellularLocation>
        <location evidence="1">Mitochondrion inner membrane</location>
    </subcellularLocation>
</comment>
<keyword evidence="3" id="KW-0496">Mitochondrion</keyword>
<dbReference type="Pfam" id="PF02238">
    <property type="entry name" value="COX7a"/>
    <property type="match status" value="1"/>
</dbReference>
<protein>
    <submittedName>
        <fullName evidence="6">Uncharacterized protein</fullName>
    </submittedName>
</protein>
<comment type="caution">
    <text evidence="6">The sequence shown here is derived from an EMBL/GenBank/DDBJ whole genome shotgun (WGS) entry which is preliminary data.</text>
</comment>
<name>A0AA40B4R8_9PEZI</name>
<keyword evidence="4 5" id="KW-0472">Membrane</keyword>
<evidence type="ECO:0000256" key="3">
    <source>
        <dbReference type="ARBA" id="ARBA00023128"/>
    </source>
</evidence>
<evidence type="ECO:0000313" key="7">
    <source>
        <dbReference type="Proteomes" id="UP001172101"/>
    </source>
</evidence>